<dbReference type="Proteomes" id="UP000002487">
    <property type="component" value="Chromosome"/>
</dbReference>
<evidence type="ECO:0000313" key="1">
    <source>
        <dbReference type="EMBL" id="AAM04380.1"/>
    </source>
</evidence>
<gene>
    <name evidence="1" type="ordered locus">MA_0947</name>
</gene>
<dbReference type="EMBL" id="AE010299">
    <property type="protein sequence ID" value="AAM04380.1"/>
    <property type="molecule type" value="Genomic_DNA"/>
</dbReference>
<organism evidence="1 2">
    <name type="scientific">Methanosarcina acetivorans (strain ATCC 35395 / DSM 2834 / JCM 12185 / C2A)</name>
    <dbReference type="NCBI Taxonomy" id="188937"/>
    <lineage>
        <taxon>Archaea</taxon>
        <taxon>Methanobacteriati</taxon>
        <taxon>Methanobacteriota</taxon>
        <taxon>Stenosarchaea group</taxon>
        <taxon>Methanomicrobia</taxon>
        <taxon>Methanosarcinales</taxon>
        <taxon>Methanosarcinaceae</taxon>
        <taxon>Methanosarcina</taxon>
    </lineage>
</organism>
<evidence type="ECO:0000313" key="2">
    <source>
        <dbReference type="Proteomes" id="UP000002487"/>
    </source>
</evidence>
<reference evidence="1 2" key="1">
    <citation type="journal article" date="2002" name="Genome Res.">
        <title>The genome of Methanosarcina acetivorans reveals extensive metabolic and physiological diversity.</title>
        <authorList>
            <person name="Galagan J.E."/>
            <person name="Nusbaum C."/>
            <person name="Roy A."/>
            <person name="Endrizzi M.G."/>
            <person name="Macdonald P."/>
            <person name="FitzHugh W."/>
            <person name="Calvo S."/>
            <person name="Engels R."/>
            <person name="Smirnov S."/>
            <person name="Atnoor D."/>
            <person name="Brown A."/>
            <person name="Allen N."/>
            <person name="Naylor J."/>
            <person name="Stange-Thomann N."/>
            <person name="DeArellano K."/>
            <person name="Johnson R."/>
            <person name="Linton L."/>
            <person name="McEwan P."/>
            <person name="McKernan K."/>
            <person name="Talamas J."/>
            <person name="Tirrell A."/>
            <person name="Ye W."/>
            <person name="Zimmer A."/>
            <person name="Barber R.D."/>
            <person name="Cann I."/>
            <person name="Graham D.E."/>
            <person name="Grahame D.A."/>
            <person name="Guss A."/>
            <person name="Hedderich R."/>
            <person name="Ingram-Smith C."/>
            <person name="Kuettner C.H."/>
            <person name="Krzycki J.A."/>
            <person name="Leigh J.A."/>
            <person name="Li W."/>
            <person name="Liu J."/>
            <person name="Mukhopadhyay B."/>
            <person name="Reeve J.N."/>
            <person name="Smith K."/>
            <person name="Springer T.A."/>
            <person name="Umayam L.A."/>
            <person name="White O."/>
            <person name="White R.H."/>
            <person name="de Macario E.C."/>
            <person name="Ferry J.G."/>
            <person name="Jarrell K.F."/>
            <person name="Jing H."/>
            <person name="Macario A.J.L."/>
            <person name="Paulsen I."/>
            <person name="Pritchett M."/>
            <person name="Sowers K.R."/>
            <person name="Swanson R.V."/>
            <person name="Zinder S.H."/>
            <person name="Lander E."/>
            <person name="Metcalf W.W."/>
            <person name="Birren B."/>
        </authorList>
    </citation>
    <scope>NUCLEOTIDE SEQUENCE [LARGE SCALE GENOMIC DNA]</scope>
    <source>
        <strain evidence="2">ATCC 35395 / DSM 2834 / JCM 12185 / C2A</strain>
    </source>
</reference>
<dbReference type="STRING" id="188937.MA_0947"/>
<accession>Q8TS58</accession>
<name>Q8TS58_METAC</name>
<sequence>MRGSLLLVASLFISKVVSRLTGNLQSAGRIFAAGTKFGKKSGASSSTSSGISILRDERGVLEPHSDLVATALAVIGLVVLTVLLSRAYMGYEDSSFALENYESASLLAGTVAEAPVLHAENPGTLSASALDKLSGADGHDESMKFFAAFSGNYPFLVEVRTEDGRWQWLLEPDMVEPGYLTGKREKVAASVPVVIELSPAESVPGTLTVVLYKTSWV</sequence>
<dbReference type="EnsemblBacteria" id="AAM04380">
    <property type="protein sequence ID" value="AAM04380"/>
    <property type="gene ID" value="MA_0947"/>
</dbReference>
<protein>
    <submittedName>
        <fullName evidence="1">Uncharacterized protein</fullName>
    </submittedName>
</protein>
<dbReference type="KEGG" id="mac:MA_0947"/>
<proteinExistence type="predicted"/>
<dbReference type="AlphaFoldDB" id="Q8TS58"/>
<dbReference type="InParanoid" id="Q8TS58"/>
<keyword evidence="2" id="KW-1185">Reference proteome</keyword>
<dbReference type="HOGENOM" id="CLU_1381410_0_0_2"/>